<sequence>MYRRAPFPSLGLTQFVSVRTLAETFRRPKRLKFGEICYTSTTFPYGHNHAKHEDKLLKILPFNRVHCTKLCISISDSRKRFLWNRLSTYTLNSVAFRLENKK</sequence>
<evidence type="ECO:0000313" key="1">
    <source>
        <dbReference type="Proteomes" id="UP000887565"/>
    </source>
</evidence>
<proteinExistence type="predicted"/>
<dbReference type="Proteomes" id="UP000887565">
    <property type="component" value="Unplaced"/>
</dbReference>
<organism evidence="1 2">
    <name type="scientific">Romanomermis culicivorax</name>
    <name type="common">Nematode worm</name>
    <dbReference type="NCBI Taxonomy" id="13658"/>
    <lineage>
        <taxon>Eukaryota</taxon>
        <taxon>Metazoa</taxon>
        <taxon>Ecdysozoa</taxon>
        <taxon>Nematoda</taxon>
        <taxon>Enoplea</taxon>
        <taxon>Dorylaimia</taxon>
        <taxon>Mermithida</taxon>
        <taxon>Mermithoidea</taxon>
        <taxon>Mermithidae</taxon>
        <taxon>Romanomermis</taxon>
    </lineage>
</organism>
<keyword evidence="1" id="KW-1185">Reference proteome</keyword>
<reference evidence="2" key="1">
    <citation type="submission" date="2022-11" db="UniProtKB">
        <authorList>
            <consortium name="WormBaseParasite"/>
        </authorList>
    </citation>
    <scope>IDENTIFICATION</scope>
</reference>
<protein>
    <submittedName>
        <fullName evidence="2">Uncharacterized protein</fullName>
    </submittedName>
</protein>
<evidence type="ECO:0000313" key="2">
    <source>
        <dbReference type="WBParaSite" id="nRc.2.0.1.t12015-RA"/>
    </source>
</evidence>
<name>A0A915ICV6_ROMCU</name>
<dbReference type="AlphaFoldDB" id="A0A915ICV6"/>
<dbReference type="WBParaSite" id="nRc.2.0.1.t12015-RA">
    <property type="protein sequence ID" value="nRc.2.0.1.t12015-RA"/>
    <property type="gene ID" value="nRc.2.0.1.g12015"/>
</dbReference>
<accession>A0A915ICV6</accession>